<proteinExistence type="predicted"/>
<dbReference type="EMBL" id="BSEC01000001">
    <property type="protein sequence ID" value="GLI95034.1"/>
    <property type="molecule type" value="Genomic_DNA"/>
</dbReference>
<name>A0A9W6LU30_9HYPH</name>
<evidence type="ECO:0000313" key="2">
    <source>
        <dbReference type="Proteomes" id="UP001144323"/>
    </source>
</evidence>
<keyword evidence="2" id="KW-1185">Reference proteome</keyword>
<reference evidence="1" key="1">
    <citation type="journal article" date="2023" name="Int. J. Syst. Evol. Microbiol.">
        <title>Methylocystis iwaonis sp. nov., a type II methane-oxidizing bacterium from surface soil of a rice paddy field in Japan, and emended description of the genus Methylocystis (ex Whittenbury et al. 1970) Bowman et al. 1993.</title>
        <authorList>
            <person name="Kaise H."/>
            <person name="Sawadogo J.B."/>
            <person name="Alam M.S."/>
            <person name="Ueno C."/>
            <person name="Dianou D."/>
            <person name="Shinjo R."/>
            <person name="Asakawa S."/>
        </authorList>
    </citation>
    <scope>NUCLEOTIDE SEQUENCE</scope>
    <source>
        <strain evidence="1">LMG27198</strain>
    </source>
</reference>
<comment type="caution">
    <text evidence="1">The sequence shown here is derived from an EMBL/GenBank/DDBJ whole genome shotgun (WGS) entry which is preliminary data.</text>
</comment>
<dbReference type="AlphaFoldDB" id="A0A9W6LU30"/>
<evidence type="ECO:0000313" key="1">
    <source>
        <dbReference type="EMBL" id="GLI95034.1"/>
    </source>
</evidence>
<sequence length="249" mass="27320">MHDSERLARAPVLGKTQNREKIMAKLPALVDAIAEVDGRDRATIDHVARVIREAGYIPTTKRGSGASEMTAREAANLLLALKGADAPKDGPLAIDRFRSLRQEETPHSGVNYEGFSQLPIAIKNVAEARTFGEALEALIDGAPELSQCLRQCVFEAYGEPRAPLIFKMVETGSFAGVEVTLKRYQAEVALWRNFAGQPETDFITTFLPDLERQEAGFYGAGTKDHRVAVGFGFPTLIHIAQTLSPDERR</sequence>
<organism evidence="1 2">
    <name type="scientific">Methylocystis echinoides</name>
    <dbReference type="NCBI Taxonomy" id="29468"/>
    <lineage>
        <taxon>Bacteria</taxon>
        <taxon>Pseudomonadati</taxon>
        <taxon>Pseudomonadota</taxon>
        <taxon>Alphaproteobacteria</taxon>
        <taxon>Hyphomicrobiales</taxon>
        <taxon>Methylocystaceae</taxon>
        <taxon>Methylocystis</taxon>
    </lineage>
</organism>
<protein>
    <submittedName>
        <fullName evidence="1">Uncharacterized protein</fullName>
    </submittedName>
</protein>
<gene>
    <name evidence="1" type="ORF">LMG27198_40260</name>
</gene>
<dbReference type="Proteomes" id="UP001144323">
    <property type="component" value="Unassembled WGS sequence"/>
</dbReference>
<accession>A0A9W6LU30</accession>